<name>A0A0C3PHH7_PISTI</name>
<dbReference type="AlphaFoldDB" id="A0A0C3PHH7"/>
<gene>
    <name evidence="1" type="ORF">M404DRAFT_376049</name>
</gene>
<sequence length="73" mass="8068">MLGKYTRDALTVSALDSGGKTLVKSPWRGYEKNDIWGRGNVMCTCVRPPESEKTVCQGKKHQGTCSKSYSIEV</sequence>
<reference evidence="2" key="2">
    <citation type="submission" date="2015-01" db="EMBL/GenBank/DDBJ databases">
        <title>Evolutionary Origins and Diversification of the Mycorrhizal Mutualists.</title>
        <authorList>
            <consortium name="DOE Joint Genome Institute"/>
            <consortium name="Mycorrhizal Genomics Consortium"/>
            <person name="Kohler A."/>
            <person name="Kuo A."/>
            <person name="Nagy L.G."/>
            <person name="Floudas D."/>
            <person name="Copeland A."/>
            <person name="Barry K.W."/>
            <person name="Cichocki N."/>
            <person name="Veneault-Fourrey C."/>
            <person name="LaButti K."/>
            <person name="Lindquist E.A."/>
            <person name="Lipzen A."/>
            <person name="Lundell T."/>
            <person name="Morin E."/>
            <person name="Murat C."/>
            <person name="Riley R."/>
            <person name="Ohm R."/>
            <person name="Sun H."/>
            <person name="Tunlid A."/>
            <person name="Henrissat B."/>
            <person name="Grigoriev I.V."/>
            <person name="Hibbett D.S."/>
            <person name="Martin F."/>
        </authorList>
    </citation>
    <scope>NUCLEOTIDE SEQUENCE [LARGE SCALE GENOMIC DNA]</scope>
    <source>
        <strain evidence="2">Marx 270</strain>
    </source>
</reference>
<evidence type="ECO:0000313" key="2">
    <source>
        <dbReference type="Proteomes" id="UP000054217"/>
    </source>
</evidence>
<reference evidence="1 2" key="1">
    <citation type="submission" date="2014-04" db="EMBL/GenBank/DDBJ databases">
        <authorList>
            <consortium name="DOE Joint Genome Institute"/>
            <person name="Kuo A."/>
            <person name="Kohler A."/>
            <person name="Costa M.D."/>
            <person name="Nagy L.G."/>
            <person name="Floudas D."/>
            <person name="Copeland A."/>
            <person name="Barry K.W."/>
            <person name="Cichocki N."/>
            <person name="Veneault-Fourrey C."/>
            <person name="LaButti K."/>
            <person name="Lindquist E.A."/>
            <person name="Lipzen A."/>
            <person name="Lundell T."/>
            <person name="Morin E."/>
            <person name="Murat C."/>
            <person name="Sun H."/>
            <person name="Tunlid A."/>
            <person name="Henrissat B."/>
            <person name="Grigoriev I.V."/>
            <person name="Hibbett D.S."/>
            <person name="Martin F."/>
            <person name="Nordberg H.P."/>
            <person name="Cantor M.N."/>
            <person name="Hua S.X."/>
        </authorList>
    </citation>
    <scope>NUCLEOTIDE SEQUENCE [LARGE SCALE GENOMIC DNA]</scope>
    <source>
        <strain evidence="1 2">Marx 270</strain>
    </source>
</reference>
<dbReference type="InParanoid" id="A0A0C3PHH7"/>
<dbReference type="HOGENOM" id="CLU_2705829_0_0_1"/>
<organism evidence="1 2">
    <name type="scientific">Pisolithus tinctorius Marx 270</name>
    <dbReference type="NCBI Taxonomy" id="870435"/>
    <lineage>
        <taxon>Eukaryota</taxon>
        <taxon>Fungi</taxon>
        <taxon>Dikarya</taxon>
        <taxon>Basidiomycota</taxon>
        <taxon>Agaricomycotina</taxon>
        <taxon>Agaricomycetes</taxon>
        <taxon>Agaricomycetidae</taxon>
        <taxon>Boletales</taxon>
        <taxon>Sclerodermatineae</taxon>
        <taxon>Pisolithaceae</taxon>
        <taxon>Pisolithus</taxon>
    </lineage>
</organism>
<dbReference type="EMBL" id="KN831958">
    <property type="protein sequence ID" value="KIO07916.1"/>
    <property type="molecule type" value="Genomic_DNA"/>
</dbReference>
<accession>A0A0C3PHH7</accession>
<dbReference type="Proteomes" id="UP000054217">
    <property type="component" value="Unassembled WGS sequence"/>
</dbReference>
<evidence type="ECO:0000313" key="1">
    <source>
        <dbReference type="EMBL" id="KIO07916.1"/>
    </source>
</evidence>
<proteinExistence type="predicted"/>
<protein>
    <submittedName>
        <fullName evidence="1">Uncharacterized protein</fullName>
    </submittedName>
</protein>
<keyword evidence="2" id="KW-1185">Reference proteome</keyword>